<gene>
    <name evidence="3" type="ORF">ACFQZM_16250</name>
</gene>
<sequence length="450" mass="47688">MAAEAAAAGAGHEVTGGVTSMEGIQDRPLPQGPYAPGTPPGALLRGWRERALLTQERLAERAGLNVRTIRRLENGALRRPRPSSILLLADALRLDGEERAVLAAAALGRTAAPPVRGDRAGTVRPAAADVPRELPADAVPFTGREAESAAIEIHGSSGAPVVIAVEGMAGAGKTALAVRAARRLAPRFPDGQVFVDLRGHRPGRAPVHPGEALARVLGALGVPAQRVPEHIDDRAALYRGAVADRRILVVLDDAACEEQVRPLLPAGPGCRLIVTSRRRLTGLDDVRAVPLDVLPVDHAIALFTATAGHDRVAGTPADVLAETVRRCGLLPLAVRTAAARLRARPAWTVEHLLARLNHARPTELDAGERGVYAALDLSYQRLPDDQRRAYRLLGSRAAEFGAEDAASVLGTTAPQARRLLDRLLDVHLLQEPAPGRYRFHDLVADHAAAS</sequence>
<dbReference type="EMBL" id="JBHTGP010000008">
    <property type="protein sequence ID" value="MFD0686054.1"/>
    <property type="molecule type" value="Genomic_DNA"/>
</dbReference>
<evidence type="ECO:0000313" key="4">
    <source>
        <dbReference type="Proteomes" id="UP001597063"/>
    </source>
</evidence>
<dbReference type="InterPro" id="IPR010982">
    <property type="entry name" value="Lambda_DNA-bd_dom_sf"/>
</dbReference>
<dbReference type="CDD" id="cd00093">
    <property type="entry name" value="HTH_XRE"/>
    <property type="match status" value="1"/>
</dbReference>
<comment type="caution">
    <text evidence="3">The sequence shown here is derived from an EMBL/GenBank/DDBJ whole genome shotgun (WGS) entry which is preliminary data.</text>
</comment>
<dbReference type="RefSeq" id="WP_207400312.1">
    <property type="nucleotide sequence ID" value="NZ_CAACUY010000308.1"/>
</dbReference>
<dbReference type="Pfam" id="PF13560">
    <property type="entry name" value="HTH_31"/>
    <property type="match status" value="1"/>
</dbReference>
<evidence type="ECO:0000313" key="3">
    <source>
        <dbReference type="EMBL" id="MFD0686054.1"/>
    </source>
</evidence>
<dbReference type="InterPro" id="IPR002182">
    <property type="entry name" value="NB-ARC"/>
</dbReference>
<dbReference type="SUPFAM" id="SSF47413">
    <property type="entry name" value="lambda repressor-like DNA-binding domains"/>
    <property type="match status" value="1"/>
</dbReference>
<reference evidence="4" key="1">
    <citation type="journal article" date="2019" name="Int. J. Syst. Evol. Microbiol.">
        <title>The Global Catalogue of Microorganisms (GCM) 10K type strain sequencing project: providing services to taxonomists for standard genome sequencing and annotation.</title>
        <authorList>
            <consortium name="The Broad Institute Genomics Platform"/>
            <consortium name="The Broad Institute Genome Sequencing Center for Infectious Disease"/>
            <person name="Wu L."/>
            <person name="Ma J."/>
        </authorList>
    </citation>
    <scope>NUCLEOTIDE SEQUENCE [LARGE SCALE GENOMIC DNA]</scope>
    <source>
        <strain evidence="4">JCM 9371</strain>
    </source>
</reference>
<proteinExistence type="predicted"/>
<accession>A0ABW2XJ82</accession>
<dbReference type="InterPro" id="IPR001387">
    <property type="entry name" value="Cro/C1-type_HTH"/>
</dbReference>
<dbReference type="PROSITE" id="PS50943">
    <property type="entry name" value="HTH_CROC1"/>
    <property type="match status" value="1"/>
</dbReference>
<dbReference type="SMART" id="SM00530">
    <property type="entry name" value="HTH_XRE"/>
    <property type="match status" value="1"/>
</dbReference>
<organism evidence="3 4">
    <name type="scientific">Actinomadura fibrosa</name>
    <dbReference type="NCBI Taxonomy" id="111802"/>
    <lineage>
        <taxon>Bacteria</taxon>
        <taxon>Bacillati</taxon>
        <taxon>Actinomycetota</taxon>
        <taxon>Actinomycetes</taxon>
        <taxon>Streptosporangiales</taxon>
        <taxon>Thermomonosporaceae</taxon>
        <taxon>Actinomadura</taxon>
    </lineage>
</organism>
<dbReference type="SUPFAM" id="SSF52540">
    <property type="entry name" value="P-loop containing nucleoside triphosphate hydrolases"/>
    <property type="match status" value="1"/>
</dbReference>
<dbReference type="PANTHER" id="PTHR47691:SF3">
    <property type="entry name" value="HTH-TYPE TRANSCRIPTIONAL REGULATOR RV0890C-RELATED"/>
    <property type="match status" value="1"/>
</dbReference>
<keyword evidence="4" id="KW-1185">Reference proteome</keyword>
<feature type="compositionally biased region" description="Low complexity" evidence="1">
    <location>
        <begin position="1"/>
        <end position="19"/>
    </location>
</feature>
<name>A0ABW2XJ82_9ACTN</name>
<dbReference type="Gene3D" id="3.40.50.300">
    <property type="entry name" value="P-loop containing nucleotide triphosphate hydrolases"/>
    <property type="match status" value="1"/>
</dbReference>
<evidence type="ECO:0000259" key="2">
    <source>
        <dbReference type="PROSITE" id="PS50943"/>
    </source>
</evidence>
<dbReference type="InterPro" id="IPR027417">
    <property type="entry name" value="P-loop_NTPase"/>
</dbReference>
<feature type="domain" description="HTH cro/C1-type" evidence="2">
    <location>
        <begin position="44"/>
        <end position="99"/>
    </location>
</feature>
<protein>
    <submittedName>
        <fullName evidence="3">NB-ARC domain-containing protein</fullName>
    </submittedName>
</protein>
<dbReference type="Proteomes" id="UP001597063">
    <property type="component" value="Unassembled WGS sequence"/>
</dbReference>
<feature type="compositionally biased region" description="Pro residues" evidence="1">
    <location>
        <begin position="30"/>
        <end position="39"/>
    </location>
</feature>
<dbReference type="PRINTS" id="PR00364">
    <property type="entry name" value="DISEASERSIST"/>
</dbReference>
<feature type="region of interest" description="Disordered" evidence="1">
    <location>
        <begin position="1"/>
        <end position="40"/>
    </location>
</feature>
<dbReference type="Gene3D" id="1.10.260.40">
    <property type="entry name" value="lambda repressor-like DNA-binding domains"/>
    <property type="match status" value="1"/>
</dbReference>
<dbReference type="Pfam" id="PF00931">
    <property type="entry name" value="NB-ARC"/>
    <property type="match status" value="1"/>
</dbReference>
<dbReference type="PANTHER" id="PTHR47691">
    <property type="entry name" value="REGULATOR-RELATED"/>
    <property type="match status" value="1"/>
</dbReference>
<evidence type="ECO:0000256" key="1">
    <source>
        <dbReference type="SAM" id="MobiDB-lite"/>
    </source>
</evidence>